<evidence type="ECO:0000313" key="1">
    <source>
        <dbReference type="EMBL" id="BCI64921.1"/>
    </source>
</evidence>
<dbReference type="Proteomes" id="UP000594042">
    <property type="component" value="Chromosome"/>
</dbReference>
<keyword evidence="2" id="KW-1185">Reference proteome</keyword>
<organism evidence="1 2">
    <name type="scientific">Coprobacter secundus subsp. similis</name>
    <dbReference type="NCBI Taxonomy" id="2751153"/>
    <lineage>
        <taxon>Bacteria</taxon>
        <taxon>Pseudomonadati</taxon>
        <taxon>Bacteroidota</taxon>
        <taxon>Bacteroidia</taxon>
        <taxon>Bacteroidales</taxon>
        <taxon>Barnesiellaceae</taxon>
        <taxon>Coprobacter</taxon>
    </lineage>
</organism>
<sequence>MNIKSCSTYLLLFLILFCIGCRHNGSGSIKPVDIIRFDKELTDAFETQSDTALQEAFLKKYSGFLDIYCQGVLNLSPADSSYPVSGLKRFLSNQNIRQIYADTETKFADTKPIEKELGTLSKQIVQAFPDKSLPHIYTHVSGFNQSYIVTDSIISIALDNFLGKDYPPYTNTFYEYQLATKSPEYIIPGLAQVWLYSEFPHHHAPVETLLDNMIYEGKILYAAQQLLPDTPVEQILGYTPQQAEWLTQNEPVIWDRILTQQDLYSTNTITKSKYINPAPFTSTLIQEAPGRAGRWVGWRIVSAYMDENRHISLSQLLNDNDTDSQTILKLSKYKGK</sequence>
<gene>
    <name evidence="1" type="ORF">Cop2CBH44_32740</name>
</gene>
<dbReference type="AlphaFoldDB" id="A0A7G1I326"/>
<protein>
    <submittedName>
        <fullName evidence="1">Gliding motility lipoprotein GldB</fullName>
    </submittedName>
</protein>
<reference evidence="2" key="1">
    <citation type="submission" date="2020-07" db="EMBL/GenBank/DDBJ databases">
        <title>Complete genome sequencing of Coprobacter sp. strain 2CBH44.</title>
        <authorList>
            <person name="Sakamoto M."/>
            <person name="Murakami T."/>
            <person name="Mori H."/>
        </authorList>
    </citation>
    <scope>NUCLEOTIDE SEQUENCE [LARGE SCALE GENOMIC DNA]</scope>
    <source>
        <strain evidence="2">2CBH44</strain>
    </source>
</reference>
<dbReference type="Pfam" id="PF25594">
    <property type="entry name" value="GldB_lipo"/>
    <property type="match status" value="1"/>
</dbReference>
<name>A0A7G1I326_9BACT</name>
<dbReference type="RefSeq" id="WP_055100025.1">
    <property type="nucleotide sequence ID" value="NZ_AP023322.1"/>
</dbReference>
<evidence type="ECO:0000313" key="2">
    <source>
        <dbReference type="Proteomes" id="UP000594042"/>
    </source>
</evidence>
<accession>A0A7G1I326</accession>
<dbReference type="KEGG" id="copr:Cop2CBH44_32740"/>
<keyword evidence="1" id="KW-0449">Lipoprotein</keyword>
<dbReference type="InterPro" id="IPR019853">
    <property type="entry name" value="GldB-like"/>
</dbReference>
<dbReference type="EMBL" id="AP023322">
    <property type="protein sequence ID" value="BCI64921.1"/>
    <property type="molecule type" value="Genomic_DNA"/>
</dbReference>
<proteinExistence type="predicted"/>